<gene>
    <name evidence="2" type="ORF">BCV69DRAFT_282408</name>
</gene>
<dbReference type="EMBL" id="KZ819326">
    <property type="protein sequence ID" value="PWN20895.1"/>
    <property type="molecule type" value="Genomic_DNA"/>
</dbReference>
<reference evidence="2 3" key="1">
    <citation type="journal article" date="2018" name="Mol. Biol. Evol.">
        <title>Broad Genomic Sampling Reveals a Smut Pathogenic Ancestry of the Fungal Clade Ustilaginomycotina.</title>
        <authorList>
            <person name="Kijpornyongpan T."/>
            <person name="Mondo S.J."/>
            <person name="Barry K."/>
            <person name="Sandor L."/>
            <person name="Lee J."/>
            <person name="Lipzen A."/>
            <person name="Pangilinan J."/>
            <person name="LaButti K."/>
            <person name="Hainaut M."/>
            <person name="Henrissat B."/>
            <person name="Grigoriev I.V."/>
            <person name="Spatafora J.W."/>
            <person name="Aime M.C."/>
        </authorList>
    </citation>
    <scope>NUCLEOTIDE SEQUENCE [LARGE SCALE GENOMIC DNA]</scope>
    <source>
        <strain evidence="2 3">MCA 4718</strain>
    </source>
</reference>
<dbReference type="RefSeq" id="XP_025348055.1">
    <property type="nucleotide sequence ID" value="XM_025492351.1"/>
</dbReference>
<sequence>MSNVRTVTSSSSSTAPSATTQRGTERPSGFDTPGEAAGGRNRTTPARPNTTVTTVSVDESVAFPTEDGHVRFADQPEDWAADVRGMPRYRPLNTELDSALRPLGANGGERFFLTFMLSGVLVQQVANRVWNNTIGRFPMAEKWFVFKIGGQW</sequence>
<dbReference type="GeneID" id="37014085"/>
<evidence type="ECO:0000313" key="3">
    <source>
        <dbReference type="Proteomes" id="UP000245942"/>
    </source>
</evidence>
<dbReference type="STRING" id="1684307.A0A316UCX8"/>
<keyword evidence="3" id="KW-1185">Reference proteome</keyword>
<name>A0A316UCX8_9BASI</name>
<protein>
    <submittedName>
        <fullName evidence="2">Uncharacterized protein</fullName>
    </submittedName>
</protein>
<dbReference type="Proteomes" id="UP000245942">
    <property type="component" value="Unassembled WGS sequence"/>
</dbReference>
<organism evidence="2 3">
    <name type="scientific">Pseudomicrostroma glucosiphilum</name>
    <dbReference type="NCBI Taxonomy" id="1684307"/>
    <lineage>
        <taxon>Eukaryota</taxon>
        <taxon>Fungi</taxon>
        <taxon>Dikarya</taxon>
        <taxon>Basidiomycota</taxon>
        <taxon>Ustilaginomycotina</taxon>
        <taxon>Exobasidiomycetes</taxon>
        <taxon>Microstromatales</taxon>
        <taxon>Microstromatales incertae sedis</taxon>
        <taxon>Pseudomicrostroma</taxon>
    </lineage>
</organism>
<evidence type="ECO:0000256" key="1">
    <source>
        <dbReference type="SAM" id="MobiDB-lite"/>
    </source>
</evidence>
<feature type="region of interest" description="Disordered" evidence="1">
    <location>
        <begin position="1"/>
        <end position="57"/>
    </location>
</feature>
<dbReference type="AlphaFoldDB" id="A0A316UCX8"/>
<accession>A0A316UCX8</accession>
<evidence type="ECO:0000313" key="2">
    <source>
        <dbReference type="EMBL" id="PWN20895.1"/>
    </source>
</evidence>
<feature type="compositionally biased region" description="Low complexity" evidence="1">
    <location>
        <begin position="41"/>
        <end position="57"/>
    </location>
</feature>
<feature type="compositionally biased region" description="Low complexity" evidence="1">
    <location>
        <begin position="1"/>
        <end position="20"/>
    </location>
</feature>
<dbReference type="OrthoDB" id="5201563at2759"/>
<proteinExistence type="predicted"/>